<comment type="caution">
    <text evidence="2">The sequence shown here is derived from an EMBL/GenBank/DDBJ whole genome shotgun (WGS) entry which is preliminary data.</text>
</comment>
<keyword evidence="2" id="KW-0946">Virion</keyword>
<dbReference type="PANTHER" id="PTHR37089">
    <property type="entry name" value="PROTEIN U-RELATED"/>
    <property type="match status" value="1"/>
</dbReference>
<evidence type="ECO:0000313" key="3">
    <source>
        <dbReference type="Proteomes" id="UP000809529"/>
    </source>
</evidence>
<gene>
    <name evidence="2" type="ORF">GYN02_20180</name>
</gene>
<reference evidence="2 3" key="1">
    <citation type="submission" date="2020-01" db="EMBL/GenBank/DDBJ databases">
        <title>Comparative genomics of meat spoilage bacteria.</title>
        <authorList>
            <person name="Hilgarth M."/>
            <person name="Vogel R.F."/>
        </authorList>
    </citation>
    <scope>NUCLEOTIDE SEQUENCE [LARGE SCALE GENOMIC DNA]</scope>
    <source>
        <strain evidence="2 3">TMW2.2077</strain>
    </source>
</reference>
<protein>
    <submittedName>
        <fullName evidence="2">Spore coat protein U domain-containing protein</fullName>
    </submittedName>
</protein>
<dbReference type="Proteomes" id="UP000809529">
    <property type="component" value="Unassembled WGS sequence"/>
</dbReference>
<dbReference type="SMART" id="SM00972">
    <property type="entry name" value="SCPU"/>
    <property type="match status" value="1"/>
</dbReference>
<dbReference type="Pfam" id="PF05229">
    <property type="entry name" value="SCPU"/>
    <property type="match status" value="1"/>
</dbReference>
<keyword evidence="2" id="KW-0167">Capsid protein</keyword>
<accession>A0ABS1ZM04</accession>
<evidence type="ECO:0000259" key="1">
    <source>
        <dbReference type="Pfam" id="PF05229"/>
    </source>
</evidence>
<proteinExistence type="predicted"/>
<dbReference type="InterPro" id="IPR007893">
    <property type="entry name" value="Spore_coat_U/FanG"/>
</dbReference>
<evidence type="ECO:0000313" key="2">
    <source>
        <dbReference type="EMBL" id="MBM1197486.1"/>
    </source>
</evidence>
<dbReference type="InterPro" id="IPR053167">
    <property type="entry name" value="Spore_coat_component"/>
</dbReference>
<sequence length="159" mass="17166">MPVWAAEYEVEVRVTVERGCQLIGSTRNAGIESLGVLDFGRISRLDSGSGPLNAALLNQRVPRLECNPDTTYQLQIDGGQHGGTGDVRYLANGPRALPIPYRIYRDAARLVPLPVNVPVAGTVPSSGSVALPLYARIEPLKQVFAAGHYSDVLKVTLTW</sequence>
<keyword evidence="3" id="KW-1185">Reference proteome</keyword>
<dbReference type="RefSeq" id="WP_082706789.1">
    <property type="nucleotide sequence ID" value="NZ_JAAEBW010000015.1"/>
</dbReference>
<dbReference type="EMBL" id="JAAEBW010000015">
    <property type="protein sequence ID" value="MBM1197486.1"/>
    <property type="molecule type" value="Genomic_DNA"/>
</dbReference>
<feature type="domain" description="Spore coat protein U/FanG" evidence="1">
    <location>
        <begin position="9"/>
        <end position="156"/>
    </location>
</feature>
<dbReference type="PANTHER" id="PTHR37089:SF4">
    <property type="entry name" value="EXPORTED PROTEIN"/>
    <property type="match status" value="1"/>
</dbReference>
<name>A0ABS1ZM04_9PSED</name>
<organism evidence="2 3">
    <name type="scientific">Pseudomonas weihenstephanensis</name>
    <dbReference type="NCBI Taxonomy" id="1608994"/>
    <lineage>
        <taxon>Bacteria</taxon>
        <taxon>Pseudomonadati</taxon>
        <taxon>Pseudomonadota</taxon>
        <taxon>Gammaproteobacteria</taxon>
        <taxon>Pseudomonadales</taxon>
        <taxon>Pseudomonadaceae</taxon>
        <taxon>Pseudomonas</taxon>
    </lineage>
</organism>